<dbReference type="SUPFAM" id="SSF50494">
    <property type="entry name" value="Trypsin-like serine proteases"/>
    <property type="match status" value="1"/>
</dbReference>
<dbReference type="PROSITE" id="PS00134">
    <property type="entry name" value="TRYPSIN_HIS"/>
    <property type="match status" value="1"/>
</dbReference>
<proteinExistence type="inferred from homology"/>
<organism evidence="10 11">
    <name type="scientific">Drosophila kikkawai</name>
    <name type="common">Fruit fly</name>
    <dbReference type="NCBI Taxonomy" id="30033"/>
    <lineage>
        <taxon>Eukaryota</taxon>
        <taxon>Metazoa</taxon>
        <taxon>Ecdysozoa</taxon>
        <taxon>Arthropoda</taxon>
        <taxon>Hexapoda</taxon>
        <taxon>Insecta</taxon>
        <taxon>Pterygota</taxon>
        <taxon>Neoptera</taxon>
        <taxon>Endopterygota</taxon>
        <taxon>Diptera</taxon>
        <taxon>Brachycera</taxon>
        <taxon>Muscomorpha</taxon>
        <taxon>Ephydroidea</taxon>
        <taxon>Drosophilidae</taxon>
        <taxon>Drosophila</taxon>
        <taxon>Sophophora</taxon>
    </lineage>
</organism>
<evidence type="ECO:0000256" key="4">
    <source>
        <dbReference type="ARBA" id="ARBA00022801"/>
    </source>
</evidence>
<dbReference type="PROSITE" id="PS50240">
    <property type="entry name" value="TRYPSIN_DOM"/>
    <property type="match status" value="1"/>
</dbReference>
<evidence type="ECO:0000259" key="9">
    <source>
        <dbReference type="PROSITE" id="PS50240"/>
    </source>
</evidence>
<evidence type="ECO:0000256" key="7">
    <source>
        <dbReference type="ARBA" id="ARBA00023157"/>
    </source>
</evidence>
<protein>
    <submittedName>
        <fullName evidence="11">Chymotrypsin-2 isoform X2</fullName>
    </submittedName>
</protein>
<dbReference type="FunFam" id="2.40.10.10:FF:000068">
    <property type="entry name" value="transmembrane protease serine 2"/>
    <property type="match status" value="1"/>
</dbReference>
<feature type="domain" description="Peptidase S1" evidence="9">
    <location>
        <begin position="39"/>
        <end position="274"/>
    </location>
</feature>
<evidence type="ECO:0000256" key="6">
    <source>
        <dbReference type="ARBA" id="ARBA00023145"/>
    </source>
</evidence>
<dbReference type="PRINTS" id="PR00722">
    <property type="entry name" value="CHYMOTRYPSIN"/>
</dbReference>
<keyword evidence="5" id="KW-0720">Serine protease</keyword>
<dbReference type="InterPro" id="IPR001254">
    <property type="entry name" value="Trypsin_dom"/>
</dbReference>
<feature type="chain" id="PRO_5027996158" evidence="8">
    <location>
        <begin position="23"/>
        <end position="305"/>
    </location>
</feature>
<dbReference type="InterPro" id="IPR018114">
    <property type="entry name" value="TRYPSIN_HIS"/>
</dbReference>
<dbReference type="PANTHER" id="PTHR24276">
    <property type="entry name" value="POLYSERASE-RELATED"/>
    <property type="match status" value="1"/>
</dbReference>
<dbReference type="CDD" id="cd00190">
    <property type="entry name" value="Tryp_SPc"/>
    <property type="match status" value="1"/>
</dbReference>
<dbReference type="Pfam" id="PF00089">
    <property type="entry name" value="Trypsin"/>
    <property type="match status" value="1"/>
</dbReference>
<keyword evidence="7" id="KW-1015">Disulfide bond</keyword>
<feature type="signal peptide" evidence="8">
    <location>
        <begin position="1"/>
        <end position="22"/>
    </location>
</feature>
<reference evidence="11" key="2">
    <citation type="submission" date="2025-08" db="UniProtKB">
        <authorList>
            <consortium name="RefSeq"/>
        </authorList>
    </citation>
    <scope>IDENTIFICATION</scope>
    <source>
        <strain evidence="11">14028-0561.14</strain>
        <tissue evidence="11">Whole fly</tissue>
    </source>
</reference>
<dbReference type="InterPro" id="IPR009003">
    <property type="entry name" value="Peptidase_S1_PA"/>
</dbReference>
<evidence type="ECO:0000256" key="2">
    <source>
        <dbReference type="ARBA" id="ARBA00022670"/>
    </source>
</evidence>
<evidence type="ECO:0000256" key="1">
    <source>
        <dbReference type="ARBA" id="ARBA00007664"/>
    </source>
</evidence>
<keyword evidence="6" id="KW-0865">Zymogen</keyword>
<comment type="similarity">
    <text evidence="1">Belongs to the peptidase S1 family.</text>
</comment>
<gene>
    <name evidence="11" type="primary">LOC108070799</name>
</gene>
<evidence type="ECO:0000313" key="10">
    <source>
        <dbReference type="Proteomes" id="UP001652661"/>
    </source>
</evidence>
<dbReference type="AlphaFoldDB" id="A0A6P4HY06"/>
<dbReference type="Proteomes" id="UP001652661">
    <property type="component" value="Chromosome 2R"/>
</dbReference>
<evidence type="ECO:0000313" key="11">
    <source>
        <dbReference type="RefSeq" id="XP_017016889.1"/>
    </source>
</evidence>
<dbReference type="SMART" id="SM00020">
    <property type="entry name" value="Tryp_SPc"/>
    <property type="match status" value="1"/>
</dbReference>
<dbReference type="GeneID" id="108070799"/>
<accession>A0A6P4HY06</accession>
<dbReference type="GO" id="GO:0004252">
    <property type="term" value="F:serine-type endopeptidase activity"/>
    <property type="evidence" value="ECO:0007669"/>
    <property type="project" value="InterPro"/>
</dbReference>
<keyword evidence="2" id="KW-0645">Protease</keyword>
<keyword evidence="10" id="KW-1185">Reference proteome</keyword>
<dbReference type="OrthoDB" id="8189841at2759"/>
<keyword evidence="3 8" id="KW-0732">Signal</keyword>
<dbReference type="PANTHER" id="PTHR24276:SF96">
    <property type="entry name" value="PEPTIDASE S1 DOMAIN-CONTAINING PROTEIN"/>
    <property type="match status" value="1"/>
</dbReference>
<dbReference type="Gene3D" id="2.40.10.10">
    <property type="entry name" value="Trypsin-like serine proteases"/>
    <property type="match status" value="1"/>
</dbReference>
<evidence type="ECO:0000256" key="5">
    <source>
        <dbReference type="ARBA" id="ARBA00022825"/>
    </source>
</evidence>
<dbReference type="RefSeq" id="XP_017016889.1">
    <property type="nucleotide sequence ID" value="XM_017161400.3"/>
</dbReference>
<name>A0A6P4HY06_DROKI</name>
<dbReference type="InterPro" id="IPR043504">
    <property type="entry name" value="Peptidase_S1_PA_chymotrypsin"/>
</dbReference>
<dbReference type="InterPro" id="IPR001314">
    <property type="entry name" value="Peptidase_S1A"/>
</dbReference>
<sequence>MKRPNIHFWFLWLTLLRLFARADHGVITDVSDETFEFLISGGHTHNIFRWSRHVVSIRTVSYLKNPGDNHFCAGILISSRAVLTAAHCLTEYKATLKPRGIQVVFGHFKRLDSYNVHDDSRIADRLMVHPDYERYKKNDLAIIRLNKRIPSYNPEVQPIALRKKANVTVNNTCLTMGWGQLYQHGPYSDEILYLNVILSSPSDCKREIDSFYEDDICVHPKTKGQMCAGDMGGPLICQGALAGIIAGTMGCSEGRSMKFVSFPHYRDWIQKTVNDFKNGGVTLTMDMLMLCGGWLVSQLYQLLLY</sequence>
<dbReference type="InterPro" id="IPR050430">
    <property type="entry name" value="Peptidase_S1"/>
</dbReference>
<evidence type="ECO:0000256" key="8">
    <source>
        <dbReference type="SAM" id="SignalP"/>
    </source>
</evidence>
<dbReference type="GO" id="GO:0006508">
    <property type="term" value="P:proteolysis"/>
    <property type="evidence" value="ECO:0007669"/>
    <property type="project" value="UniProtKB-KW"/>
</dbReference>
<reference evidence="10" key="1">
    <citation type="submission" date="2025-05" db="UniProtKB">
        <authorList>
            <consortium name="RefSeq"/>
        </authorList>
    </citation>
    <scope>NUCLEOTIDE SEQUENCE [LARGE SCALE GENOMIC DNA]</scope>
    <source>
        <strain evidence="10">14028-0561.14</strain>
    </source>
</reference>
<keyword evidence="4" id="KW-0378">Hydrolase</keyword>
<evidence type="ECO:0000256" key="3">
    <source>
        <dbReference type="ARBA" id="ARBA00022729"/>
    </source>
</evidence>